<evidence type="ECO:0008006" key="9">
    <source>
        <dbReference type="Google" id="ProtNLM"/>
    </source>
</evidence>
<dbReference type="PANTHER" id="PTHR31107:SF2">
    <property type="entry name" value="CYTOCHROME C OXIDASE ASSEMBLY FACTOR 8"/>
    <property type="match status" value="1"/>
</dbReference>
<keyword evidence="6" id="KW-0472">Membrane</keyword>
<dbReference type="PANTHER" id="PTHR31107">
    <property type="entry name" value="APOPTOGENIC PROTEIN 1, MITOCHONDRIAL"/>
    <property type="match status" value="1"/>
</dbReference>
<evidence type="ECO:0000256" key="1">
    <source>
        <dbReference type="ARBA" id="ARBA00004443"/>
    </source>
</evidence>
<keyword evidence="4" id="KW-0809">Transit peptide</keyword>
<comment type="similarity">
    <text evidence="2">Belongs to the COA8 family.</text>
</comment>
<dbReference type="GO" id="GO:0097193">
    <property type="term" value="P:intrinsic apoptotic signaling pathway"/>
    <property type="evidence" value="ECO:0007669"/>
    <property type="project" value="InterPro"/>
</dbReference>
<reference evidence="7 8" key="1">
    <citation type="submission" date="2023-03" db="EMBL/GenBank/DDBJ databases">
        <title>High recombination rates correlate with genetic variation in Cardiocondyla obscurior ants.</title>
        <authorList>
            <person name="Errbii M."/>
        </authorList>
    </citation>
    <scope>NUCLEOTIDE SEQUENCE [LARGE SCALE GENOMIC DNA]</scope>
    <source>
        <strain evidence="7">Alpha-2009</strain>
        <tissue evidence="7">Whole body</tissue>
    </source>
</reference>
<dbReference type="Pfam" id="PF10231">
    <property type="entry name" value="COA8"/>
    <property type="match status" value="1"/>
</dbReference>
<gene>
    <name evidence="7" type="ORF">PUN28_017549</name>
</gene>
<accession>A0AAW2ELU0</accession>
<organism evidence="7 8">
    <name type="scientific">Cardiocondyla obscurior</name>
    <dbReference type="NCBI Taxonomy" id="286306"/>
    <lineage>
        <taxon>Eukaryota</taxon>
        <taxon>Metazoa</taxon>
        <taxon>Ecdysozoa</taxon>
        <taxon>Arthropoda</taxon>
        <taxon>Hexapoda</taxon>
        <taxon>Insecta</taxon>
        <taxon>Pterygota</taxon>
        <taxon>Neoptera</taxon>
        <taxon>Endopterygota</taxon>
        <taxon>Hymenoptera</taxon>
        <taxon>Apocrita</taxon>
        <taxon>Aculeata</taxon>
        <taxon>Formicoidea</taxon>
        <taxon>Formicidae</taxon>
        <taxon>Myrmicinae</taxon>
        <taxon>Cardiocondyla</taxon>
    </lineage>
</organism>
<sequence>MLSVIPQCHRTRRFTKLCRLFSMERIKLKNSQPRDIIGPPDPISNLRPIVFANSTKETYSEKRYRELRKEAQQWNQIFWSKHNTNFTEERKRFQQMLKEQGKEATADDMSVFYKKFLDKNWQSHFNYNIAWYKKNIKILFFGIAAKMSKLKMLK</sequence>
<dbReference type="Proteomes" id="UP001430953">
    <property type="component" value="Unassembled WGS sequence"/>
</dbReference>
<name>A0AAW2ELU0_9HYME</name>
<evidence type="ECO:0000256" key="3">
    <source>
        <dbReference type="ARBA" id="ARBA00022792"/>
    </source>
</evidence>
<evidence type="ECO:0000256" key="4">
    <source>
        <dbReference type="ARBA" id="ARBA00022946"/>
    </source>
</evidence>
<keyword evidence="8" id="KW-1185">Reference proteome</keyword>
<dbReference type="EMBL" id="JADYXP020000021">
    <property type="protein sequence ID" value="KAL0103339.1"/>
    <property type="molecule type" value="Genomic_DNA"/>
</dbReference>
<evidence type="ECO:0000256" key="5">
    <source>
        <dbReference type="ARBA" id="ARBA00023128"/>
    </source>
</evidence>
<evidence type="ECO:0000256" key="2">
    <source>
        <dbReference type="ARBA" id="ARBA00005453"/>
    </source>
</evidence>
<comment type="subcellular location">
    <subcellularLocation>
        <location evidence="1">Mitochondrion inner membrane</location>
        <topology evidence="1">Peripheral membrane protein</topology>
        <orientation evidence="1">Matrix side</orientation>
    </subcellularLocation>
</comment>
<comment type="caution">
    <text evidence="7">The sequence shown here is derived from an EMBL/GenBank/DDBJ whole genome shotgun (WGS) entry which is preliminary data.</text>
</comment>
<evidence type="ECO:0000313" key="7">
    <source>
        <dbReference type="EMBL" id="KAL0103339.1"/>
    </source>
</evidence>
<dbReference type="AlphaFoldDB" id="A0AAW2ELU0"/>
<keyword evidence="5" id="KW-0496">Mitochondrion</keyword>
<evidence type="ECO:0000313" key="8">
    <source>
        <dbReference type="Proteomes" id="UP001430953"/>
    </source>
</evidence>
<protein>
    <recommendedName>
        <fullName evidence="9">Apoptogenic protein 1, mitochondrial</fullName>
    </recommendedName>
</protein>
<evidence type="ECO:0000256" key="6">
    <source>
        <dbReference type="ARBA" id="ARBA00023136"/>
    </source>
</evidence>
<keyword evidence="3" id="KW-0999">Mitochondrion inner membrane</keyword>
<dbReference type="GO" id="GO:0005743">
    <property type="term" value="C:mitochondrial inner membrane"/>
    <property type="evidence" value="ECO:0007669"/>
    <property type="project" value="UniProtKB-SubCell"/>
</dbReference>
<proteinExistence type="inferred from homology"/>
<dbReference type="InterPro" id="IPR018796">
    <property type="entry name" value="COA8"/>
</dbReference>